<proteinExistence type="inferred from homology"/>
<evidence type="ECO:0000256" key="3">
    <source>
        <dbReference type="ARBA" id="ARBA00022448"/>
    </source>
</evidence>
<reference evidence="16" key="1">
    <citation type="submission" date="2016-10" db="EMBL/GenBank/DDBJ databases">
        <authorList>
            <person name="Varghese N."/>
            <person name="Submissions S."/>
        </authorList>
    </citation>
    <scope>NUCLEOTIDE SEQUENCE [LARGE SCALE GENOMIC DNA]</scope>
    <source>
        <strain evidence="16">CGMCC 1.11014</strain>
    </source>
</reference>
<feature type="domain" description="TonB-dependent receptor-like beta-barrel" evidence="13">
    <location>
        <begin position="251"/>
        <end position="711"/>
    </location>
</feature>
<evidence type="ECO:0000259" key="14">
    <source>
        <dbReference type="Pfam" id="PF07715"/>
    </source>
</evidence>
<dbReference type="EMBL" id="FPBO01000075">
    <property type="protein sequence ID" value="SFV17809.1"/>
    <property type="molecule type" value="Genomic_DNA"/>
</dbReference>
<dbReference type="RefSeq" id="WP_093561591.1">
    <property type="nucleotide sequence ID" value="NZ_FPBO01000075.1"/>
</dbReference>
<dbReference type="SUPFAM" id="SSF56935">
    <property type="entry name" value="Porins"/>
    <property type="match status" value="1"/>
</dbReference>
<evidence type="ECO:0000256" key="10">
    <source>
        <dbReference type="PROSITE-ProRule" id="PRU01360"/>
    </source>
</evidence>
<evidence type="ECO:0000256" key="7">
    <source>
        <dbReference type="ARBA" id="ARBA00023136"/>
    </source>
</evidence>
<evidence type="ECO:0000256" key="8">
    <source>
        <dbReference type="ARBA" id="ARBA00023170"/>
    </source>
</evidence>
<comment type="subcellular location">
    <subcellularLocation>
        <location evidence="1 10">Cell outer membrane</location>
        <topology evidence="1 10">Multi-pass membrane protein</topology>
    </subcellularLocation>
</comment>
<evidence type="ECO:0000313" key="15">
    <source>
        <dbReference type="EMBL" id="SFV17809.1"/>
    </source>
</evidence>
<keyword evidence="12" id="KW-0732">Signal</keyword>
<accession>A0A1I7M782</accession>
<keyword evidence="4 10" id="KW-1134">Transmembrane beta strand</keyword>
<evidence type="ECO:0000256" key="4">
    <source>
        <dbReference type="ARBA" id="ARBA00022452"/>
    </source>
</evidence>
<keyword evidence="3 10" id="KW-0813">Transport</keyword>
<evidence type="ECO:0000256" key="5">
    <source>
        <dbReference type="ARBA" id="ARBA00022692"/>
    </source>
</evidence>
<sequence length="764" mass="82621">MKRGALAVAALLAVQAPRAASPLASVEIVGVAPLPGMGVERKTLPYAVQMAADGALARADGDNLSEFLSRSFTGVNMNEISGSPFQNDLTFRGFRASPVLGTGQGISVYLDGVRVNEPFGDVVNWDMLPEAAIGSVLLAPGSNPLYGLNTLGGALALNTRSGASHPGLEGGVMAGSHKQRRADLAYGAGADGWHAFAAGTLFGDGGWRAHSDGRLGNLFVKLGRVRAATEWQLTMLGGESRLVGNGLLPDGLYEDERRAAYTYPDETRNRLRQTQFSVTQRPRPDVQLTGAAYLRNSRRDTVNGDVSDAYGDYVEDCGEGFHASGAPREPDECGYTRARGGRLNTASLNTTSTRQRSHGLSAQLAAQLPGHQLMAGLTYDRSKVRFAQYEQEADFTPERAVAAEEDEERELDVSVVGSSRSAGFYFTDTWTLRPGTWLTMSARHNHARVANTLSNGGVAQPAEAFIYRKFNPALGIAHEAAPGWTVFANLAQSNRVPTVIELGCADPDNPCRLPVGLQSDPYLKQVVSRTAEAGARWQSGRDTVTATVYRTVNRDDILFHSAGLTQHGYFSNFDRTRHQGLDLSAGMRRGPLTARLGYSWLDAVYAASGELFTGTRRVMVEPGTRIAGLPRHTLKLGLDWKASDTLTLSADMRAVSSLVTQGNEDGLAEDAEDGEAPKRADLRIRGHALLSLRLSYKPDRNWELYARVNNVANRRYETYGSVGVDMFPNGRLLRPHVEADEAGLARFVAPGAPRSFMAGLRYKF</sequence>
<keyword evidence="16" id="KW-1185">Reference proteome</keyword>
<dbReference type="OrthoDB" id="98353at2"/>
<dbReference type="InterPro" id="IPR000531">
    <property type="entry name" value="Beta-barrel_TonB"/>
</dbReference>
<keyword evidence="5 10" id="KW-0812">Transmembrane</keyword>
<keyword evidence="6 11" id="KW-0798">TonB box</keyword>
<evidence type="ECO:0000256" key="2">
    <source>
        <dbReference type="ARBA" id="ARBA00009810"/>
    </source>
</evidence>
<dbReference type="Pfam" id="PF07715">
    <property type="entry name" value="Plug"/>
    <property type="match status" value="1"/>
</dbReference>
<evidence type="ECO:0000256" key="11">
    <source>
        <dbReference type="RuleBase" id="RU003357"/>
    </source>
</evidence>
<keyword evidence="9 10" id="KW-0998">Cell outer membrane</keyword>
<keyword evidence="8" id="KW-0675">Receptor</keyword>
<evidence type="ECO:0000313" key="16">
    <source>
        <dbReference type="Proteomes" id="UP000199391"/>
    </source>
</evidence>
<dbReference type="STRING" id="1035707.SAMN05216552_10759"/>
<evidence type="ECO:0000256" key="9">
    <source>
        <dbReference type="ARBA" id="ARBA00023237"/>
    </source>
</evidence>
<feature type="chain" id="PRO_5011791554" evidence="12">
    <location>
        <begin position="20"/>
        <end position="764"/>
    </location>
</feature>
<organism evidence="15 16">
    <name type="scientific">Pseudoduganella namucuonensis</name>
    <dbReference type="NCBI Taxonomy" id="1035707"/>
    <lineage>
        <taxon>Bacteria</taxon>
        <taxon>Pseudomonadati</taxon>
        <taxon>Pseudomonadota</taxon>
        <taxon>Betaproteobacteria</taxon>
        <taxon>Burkholderiales</taxon>
        <taxon>Oxalobacteraceae</taxon>
        <taxon>Telluria group</taxon>
        <taxon>Pseudoduganella</taxon>
    </lineage>
</organism>
<keyword evidence="7 10" id="KW-0472">Membrane</keyword>
<gene>
    <name evidence="15" type="ORF">SAMN05216552_10759</name>
</gene>
<comment type="similarity">
    <text evidence="2 10 11">Belongs to the TonB-dependent receptor family.</text>
</comment>
<evidence type="ECO:0000256" key="1">
    <source>
        <dbReference type="ARBA" id="ARBA00004571"/>
    </source>
</evidence>
<dbReference type="GO" id="GO:0044718">
    <property type="term" value="P:siderophore transmembrane transport"/>
    <property type="evidence" value="ECO:0007669"/>
    <property type="project" value="TreeGrafter"/>
</dbReference>
<dbReference type="PROSITE" id="PS52016">
    <property type="entry name" value="TONB_DEPENDENT_REC_3"/>
    <property type="match status" value="1"/>
</dbReference>
<dbReference type="PANTHER" id="PTHR30069">
    <property type="entry name" value="TONB-DEPENDENT OUTER MEMBRANE RECEPTOR"/>
    <property type="match status" value="1"/>
</dbReference>
<dbReference type="GO" id="GO:0015344">
    <property type="term" value="F:siderophore uptake transmembrane transporter activity"/>
    <property type="evidence" value="ECO:0007669"/>
    <property type="project" value="TreeGrafter"/>
</dbReference>
<name>A0A1I7M782_9BURK</name>
<dbReference type="InterPro" id="IPR037066">
    <property type="entry name" value="Plug_dom_sf"/>
</dbReference>
<feature type="signal peptide" evidence="12">
    <location>
        <begin position="1"/>
        <end position="19"/>
    </location>
</feature>
<dbReference type="Proteomes" id="UP000199391">
    <property type="component" value="Unassembled WGS sequence"/>
</dbReference>
<dbReference type="Pfam" id="PF00593">
    <property type="entry name" value="TonB_dep_Rec_b-barrel"/>
    <property type="match status" value="1"/>
</dbReference>
<dbReference type="AlphaFoldDB" id="A0A1I7M782"/>
<feature type="domain" description="TonB-dependent receptor plug" evidence="14">
    <location>
        <begin position="42"/>
        <end position="154"/>
    </location>
</feature>
<evidence type="ECO:0000259" key="13">
    <source>
        <dbReference type="Pfam" id="PF00593"/>
    </source>
</evidence>
<dbReference type="PANTHER" id="PTHR30069:SF39">
    <property type="entry name" value="BLL6183 PROTEIN"/>
    <property type="match status" value="1"/>
</dbReference>
<dbReference type="InterPro" id="IPR012910">
    <property type="entry name" value="Plug_dom"/>
</dbReference>
<evidence type="ECO:0000256" key="12">
    <source>
        <dbReference type="SAM" id="SignalP"/>
    </source>
</evidence>
<protein>
    <submittedName>
        <fullName evidence="15">Outer membrane insertion C-terminal signal</fullName>
    </submittedName>
</protein>
<dbReference type="Gene3D" id="2.170.130.10">
    <property type="entry name" value="TonB-dependent receptor, plug domain"/>
    <property type="match status" value="1"/>
</dbReference>
<dbReference type="GO" id="GO:0009279">
    <property type="term" value="C:cell outer membrane"/>
    <property type="evidence" value="ECO:0007669"/>
    <property type="project" value="UniProtKB-SubCell"/>
</dbReference>
<dbReference type="InterPro" id="IPR036942">
    <property type="entry name" value="Beta-barrel_TonB_sf"/>
</dbReference>
<dbReference type="Gene3D" id="2.40.170.20">
    <property type="entry name" value="TonB-dependent receptor, beta-barrel domain"/>
    <property type="match status" value="1"/>
</dbReference>
<evidence type="ECO:0000256" key="6">
    <source>
        <dbReference type="ARBA" id="ARBA00023077"/>
    </source>
</evidence>
<dbReference type="InterPro" id="IPR039426">
    <property type="entry name" value="TonB-dep_rcpt-like"/>
</dbReference>